<keyword evidence="4" id="KW-0238">DNA-binding</keyword>
<dbReference type="InterPro" id="IPR001789">
    <property type="entry name" value="Sig_transdc_resp-reg_receiver"/>
</dbReference>
<dbReference type="Gene3D" id="3.40.50.2300">
    <property type="match status" value="1"/>
</dbReference>
<dbReference type="PANTHER" id="PTHR44591">
    <property type="entry name" value="STRESS RESPONSE REGULATOR PROTEIN 1"/>
    <property type="match status" value="1"/>
</dbReference>
<dbReference type="AlphaFoldDB" id="I2F2W3"/>
<dbReference type="eggNOG" id="COG0784">
    <property type="taxonomic scope" value="Bacteria"/>
</dbReference>
<evidence type="ECO:0000256" key="2">
    <source>
        <dbReference type="PROSITE-ProRule" id="PRU00169"/>
    </source>
</evidence>
<proteinExistence type="predicted"/>
<dbReference type="SUPFAM" id="SSF52172">
    <property type="entry name" value="CheY-like"/>
    <property type="match status" value="1"/>
</dbReference>
<dbReference type="Pfam" id="PF00072">
    <property type="entry name" value="Response_reg"/>
    <property type="match status" value="1"/>
</dbReference>
<feature type="modified residue" description="4-aspartylphosphate" evidence="2">
    <location>
        <position position="53"/>
    </location>
</feature>
<dbReference type="PROSITE" id="PS50110">
    <property type="entry name" value="RESPONSE_REGULATORY"/>
    <property type="match status" value="1"/>
</dbReference>
<keyword evidence="5" id="KW-1185">Reference proteome</keyword>
<dbReference type="STRING" id="660470.Theba_0543"/>
<dbReference type="GO" id="GO:0003677">
    <property type="term" value="F:DNA binding"/>
    <property type="evidence" value="ECO:0007669"/>
    <property type="project" value="UniProtKB-KW"/>
</dbReference>
<evidence type="ECO:0000256" key="1">
    <source>
        <dbReference type="ARBA" id="ARBA00022553"/>
    </source>
</evidence>
<protein>
    <submittedName>
        <fullName evidence="4">Response regulator with CheY-like receiver, AAA-type ATPase, and DNA-binding domains</fullName>
    </submittedName>
</protein>
<dbReference type="GeneID" id="87106393"/>
<gene>
    <name evidence="4" type="ORF">Theba_0543</name>
</gene>
<accession>I2F2W3</accession>
<organism evidence="4 5">
    <name type="scientific">Mesotoga prima MesG1.Ag.4.2</name>
    <dbReference type="NCBI Taxonomy" id="660470"/>
    <lineage>
        <taxon>Bacteria</taxon>
        <taxon>Thermotogati</taxon>
        <taxon>Thermotogota</taxon>
        <taxon>Thermotogae</taxon>
        <taxon>Kosmotogales</taxon>
        <taxon>Kosmotogaceae</taxon>
        <taxon>Mesotoga</taxon>
    </lineage>
</organism>
<dbReference type="EMBL" id="CP003532">
    <property type="protein sequence ID" value="AFK06266.1"/>
    <property type="molecule type" value="Genomic_DNA"/>
</dbReference>
<dbReference type="HOGENOM" id="CLU_000445_69_8_0"/>
<sequence>MKRVLIVEDEKNLRLLIEEELTESGFEVKSTGTAEEALEILSTNNSFDLMTIDIEMKGMNGLELAGVVRKRFPNMKIVLLTAYTHYKHDLSSWAADAYVVKSPDFSELKKVIESLLREDLD</sequence>
<evidence type="ECO:0000313" key="5">
    <source>
        <dbReference type="Proteomes" id="UP000002881"/>
    </source>
</evidence>
<dbReference type="SMART" id="SM00448">
    <property type="entry name" value="REC"/>
    <property type="match status" value="1"/>
</dbReference>
<keyword evidence="1 2" id="KW-0597">Phosphoprotein</keyword>
<dbReference type="Proteomes" id="UP000002881">
    <property type="component" value="Chromosome"/>
</dbReference>
<dbReference type="RefSeq" id="WP_006492172.1">
    <property type="nucleotide sequence ID" value="NC_017934.1"/>
</dbReference>
<dbReference type="InterPro" id="IPR011006">
    <property type="entry name" value="CheY-like_superfamily"/>
</dbReference>
<dbReference type="KEGG" id="mpg:Theba_0543"/>
<dbReference type="PANTHER" id="PTHR44591:SF18">
    <property type="entry name" value="REGULATORY PROTEIN"/>
    <property type="match status" value="1"/>
</dbReference>
<feature type="domain" description="Response regulatory" evidence="3">
    <location>
        <begin position="3"/>
        <end position="116"/>
    </location>
</feature>
<dbReference type="GO" id="GO:0000160">
    <property type="term" value="P:phosphorelay signal transduction system"/>
    <property type="evidence" value="ECO:0007669"/>
    <property type="project" value="InterPro"/>
</dbReference>
<evidence type="ECO:0000313" key="4">
    <source>
        <dbReference type="EMBL" id="AFK06266.1"/>
    </source>
</evidence>
<name>I2F2W3_9BACT</name>
<evidence type="ECO:0000259" key="3">
    <source>
        <dbReference type="PROSITE" id="PS50110"/>
    </source>
</evidence>
<dbReference type="InterPro" id="IPR050595">
    <property type="entry name" value="Bact_response_regulator"/>
</dbReference>
<reference evidence="4 5" key="1">
    <citation type="journal article" date="2012" name="Genome Biol. Evol.">
        <title>Genome Sequence of the Mesophilic Thermotogales Bacterium Mesotoga prima MesG1.Ag.4.2 Reveals the Largest Thermotogales Genome To Date.</title>
        <authorList>
            <person name="Zhaxybayeva O."/>
            <person name="Swithers K.S."/>
            <person name="Foght J."/>
            <person name="Green A.G."/>
            <person name="Bruce D."/>
            <person name="Detter C."/>
            <person name="Han S."/>
            <person name="Teshima H."/>
            <person name="Han J."/>
            <person name="Woyke T."/>
            <person name="Pitluck S."/>
            <person name="Nolan M."/>
            <person name="Ivanova N."/>
            <person name="Pati A."/>
            <person name="Land M.L."/>
            <person name="Dlutek M."/>
            <person name="Doolittle W.F."/>
            <person name="Noll K.M."/>
            <person name="Nesbo C.L."/>
        </authorList>
    </citation>
    <scope>NUCLEOTIDE SEQUENCE [LARGE SCALE GENOMIC DNA]</scope>
    <source>
        <strain evidence="5">mesG1.Ag.4.2</strain>
    </source>
</reference>